<dbReference type="InterPro" id="IPR011152">
    <property type="entry name" value="Pesterase_MJ0912"/>
</dbReference>
<feature type="domain" description="Calcineurin-like phosphoesterase" evidence="2">
    <location>
        <begin position="1"/>
        <end position="212"/>
    </location>
</feature>
<dbReference type="GO" id="GO:0005737">
    <property type="term" value="C:cytoplasm"/>
    <property type="evidence" value="ECO:0007669"/>
    <property type="project" value="TreeGrafter"/>
</dbReference>
<sequence length="248" mass="27993">MKYAILGDIHSNLEALTAVLARAAELKVDSYVCIGDVVGYNSNPHECMEILRGLKPEAVIKGNHDDYVANLQLELYGFNPQAAQAVKWTRSQISEEERLWLEDLPYTKDIIKPGGVRFQLVHGTLDNPRMWGYIFDRYSAETCLQYQSMPLCFCGHTHTPMLYVKSQQEVTASSFEEVRIMPNHKYLVNVGSVGQPRDGDIRASFATYDTKDNTVALHRVPYDIETCQQKILDAGLPSRLAERLGYGC</sequence>
<evidence type="ECO:0000256" key="1">
    <source>
        <dbReference type="ARBA" id="ARBA00008950"/>
    </source>
</evidence>
<comment type="caution">
    <text evidence="3">The sequence shown here is derived from an EMBL/GenBank/DDBJ whole genome shotgun (WGS) entry which is preliminary data.</text>
</comment>
<gene>
    <name evidence="3" type="ORF">J3R75_002015</name>
</gene>
<dbReference type="PANTHER" id="PTHR42850:SF2">
    <property type="entry name" value="BLL5683 PROTEIN"/>
    <property type="match status" value="1"/>
</dbReference>
<dbReference type="InterPro" id="IPR024654">
    <property type="entry name" value="Calcineurin-like_PHP_lpxH"/>
</dbReference>
<dbReference type="Proteomes" id="UP001238163">
    <property type="component" value="Unassembled WGS sequence"/>
</dbReference>
<dbReference type="SUPFAM" id="SSF56300">
    <property type="entry name" value="Metallo-dependent phosphatases"/>
    <property type="match status" value="1"/>
</dbReference>
<dbReference type="PIRSF" id="PIRSF000883">
    <property type="entry name" value="Pesterase_MJ0912"/>
    <property type="match status" value="1"/>
</dbReference>
<keyword evidence="4" id="KW-1185">Reference proteome</keyword>
<dbReference type="InterPro" id="IPR029052">
    <property type="entry name" value="Metallo-depent_PP-like"/>
</dbReference>
<dbReference type="RefSeq" id="WP_307261347.1">
    <property type="nucleotide sequence ID" value="NZ_JAUSVL010000001.1"/>
</dbReference>
<dbReference type="AlphaFoldDB" id="A0AAE3VG78"/>
<protein>
    <submittedName>
        <fullName evidence="3">Diadenosine tetraphosphatase ApaH/serine/threonine PP2A family protein phosphatase</fullName>
    </submittedName>
</protein>
<organism evidence="3 4">
    <name type="scientific">Oligosphaera ethanolica</name>
    <dbReference type="NCBI Taxonomy" id="760260"/>
    <lineage>
        <taxon>Bacteria</taxon>
        <taxon>Pseudomonadati</taxon>
        <taxon>Lentisphaerota</taxon>
        <taxon>Oligosphaeria</taxon>
        <taxon>Oligosphaerales</taxon>
        <taxon>Oligosphaeraceae</taxon>
        <taxon>Oligosphaera</taxon>
    </lineage>
</organism>
<proteinExistence type="inferred from homology"/>
<evidence type="ECO:0000313" key="3">
    <source>
        <dbReference type="EMBL" id="MDQ0289908.1"/>
    </source>
</evidence>
<name>A0AAE3VG78_9BACT</name>
<evidence type="ECO:0000313" key="4">
    <source>
        <dbReference type="Proteomes" id="UP001238163"/>
    </source>
</evidence>
<dbReference type="InterPro" id="IPR050126">
    <property type="entry name" value="Ap4A_hydrolase"/>
</dbReference>
<comment type="similarity">
    <text evidence="1">Belongs to the metallophosphoesterase superfamily. YfcE family.</text>
</comment>
<evidence type="ECO:0000259" key="2">
    <source>
        <dbReference type="Pfam" id="PF12850"/>
    </source>
</evidence>
<dbReference type="Pfam" id="PF12850">
    <property type="entry name" value="Metallophos_2"/>
    <property type="match status" value="1"/>
</dbReference>
<reference evidence="3" key="1">
    <citation type="submission" date="2023-07" db="EMBL/GenBank/DDBJ databases">
        <title>Genomic Encyclopedia of Type Strains, Phase IV (KMG-IV): sequencing the most valuable type-strain genomes for metagenomic binning, comparative biology and taxonomic classification.</title>
        <authorList>
            <person name="Goeker M."/>
        </authorList>
    </citation>
    <scope>NUCLEOTIDE SEQUENCE</scope>
    <source>
        <strain evidence="3">DSM 24202</strain>
    </source>
</reference>
<dbReference type="EMBL" id="JAUSVL010000001">
    <property type="protein sequence ID" value="MDQ0289908.1"/>
    <property type="molecule type" value="Genomic_DNA"/>
</dbReference>
<dbReference type="GO" id="GO:0016791">
    <property type="term" value="F:phosphatase activity"/>
    <property type="evidence" value="ECO:0007669"/>
    <property type="project" value="TreeGrafter"/>
</dbReference>
<accession>A0AAE3VG78</accession>
<dbReference type="Gene3D" id="3.60.21.10">
    <property type="match status" value="1"/>
</dbReference>
<dbReference type="PANTHER" id="PTHR42850">
    <property type="entry name" value="METALLOPHOSPHOESTERASE"/>
    <property type="match status" value="1"/>
</dbReference>